<feature type="domain" description="DUF1707" evidence="1">
    <location>
        <begin position="5"/>
        <end position="57"/>
    </location>
</feature>
<reference evidence="2 3" key="1">
    <citation type="submission" date="2020-07" db="EMBL/GenBank/DDBJ databases">
        <title>Sequencing the genomes of 1000 actinobacteria strains.</title>
        <authorList>
            <person name="Klenk H.-P."/>
        </authorList>
    </citation>
    <scope>NUCLEOTIDE SEQUENCE [LARGE SCALE GENOMIC DNA]</scope>
    <source>
        <strain evidence="2 3">DSM 45975</strain>
    </source>
</reference>
<evidence type="ECO:0000259" key="1">
    <source>
        <dbReference type="Pfam" id="PF08044"/>
    </source>
</evidence>
<dbReference type="RefSeq" id="WP_182542517.1">
    <property type="nucleotide sequence ID" value="NZ_JACGWZ010000001.1"/>
</dbReference>
<gene>
    <name evidence="2" type="ORF">FHX42_000490</name>
</gene>
<protein>
    <recommendedName>
        <fullName evidence="1">DUF1707 domain-containing protein</fullName>
    </recommendedName>
</protein>
<comment type="caution">
    <text evidence="2">The sequence shown here is derived from an EMBL/GenBank/DDBJ whole genome shotgun (WGS) entry which is preliminary data.</text>
</comment>
<dbReference type="InterPro" id="IPR012551">
    <property type="entry name" value="DUF1707_SHOCT-like"/>
</dbReference>
<organism evidence="2 3">
    <name type="scientific">Halosaccharopolyspora lacisalsi</name>
    <dbReference type="NCBI Taxonomy" id="1000566"/>
    <lineage>
        <taxon>Bacteria</taxon>
        <taxon>Bacillati</taxon>
        <taxon>Actinomycetota</taxon>
        <taxon>Actinomycetes</taxon>
        <taxon>Pseudonocardiales</taxon>
        <taxon>Pseudonocardiaceae</taxon>
        <taxon>Halosaccharopolyspora</taxon>
    </lineage>
</organism>
<proteinExistence type="predicted"/>
<dbReference type="PANTHER" id="PTHR40763:SF4">
    <property type="entry name" value="DUF1707 DOMAIN-CONTAINING PROTEIN"/>
    <property type="match status" value="1"/>
</dbReference>
<dbReference type="EMBL" id="JACGWZ010000001">
    <property type="protein sequence ID" value="MBA8823161.1"/>
    <property type="molecule type" value="Genomic_DNA"/>
</dbReference>
<name>A0A839DVF7_9PSEU</name>
<keyword evidence="3" id="KW-1185">Reference proteome</keyword>
<dbReference type="AlphaFoldDB" id="A0A839DVF7"/>
<sequence>MNEDVRASDTEREAVIERLQRALSQGRLNVAECDERIASAYVSTTRAELALLTRDLPGNLW</sequence>
<evidence type="ECO:0000313" key="2">
    <source>
        <dbReference type="EMBL" id="MBA8823161.1"/>
    </source>
</evidence>
<accession>A0A839DVF7</accession>
<dbReference type="PANTHER" id="PTHR40763">
    <property type="entry name" value="MEMBRANE PROTEIN-RELATED"/>
    <property type="match status" value="1"/>
</dbReference>
<evidence type="ECO:0000313" key="3">
    <source>
        <dbReference type="Proteomes" id="UP000569329"/>
    </source>
</evidence>
<dbReference type="Proteomes" id="UP000569329">
    <property type="component" value="Unassembled WGS sequence"/>
</dbReference>
<dbReference type="Pfam" id="PF08044">
    <property type="entry name" value="DUF1707"/>
    <property type="match status" value="1"/>
</dbReference>